<dbReference type="InterPro" id="IPR013083">
    <property type="entry name" value="Znf_RING/FYVE/PHD"/>
</dbReference>
<dbReference type="InterPro" id="IPR018957">
    <property type="entry name" value="Znf_C3HC4_RING-type"/>
</dbReference>
<dbReference type="GO" id="GO:0016567">
    <property type="term" value="P:protein ubiquitination"/>
    <property type="evidence" value="ECO:0007669"/>
    <property type="project" value="TreeGrafter"/>
</dbReference>
<feature type="region of interest" description="Disordered" evidence="5">
    <location>
        <begin position="91"/>
        <end position="198"/>
    </location>
</feature>
<evidence type="ECO:0000256" key="2">
    <source>
        <dbReference type="ARBA" id="ARBA00022771"/>
    </source>
</evidence>
<feature type="compositionally biased region" description="Basic and acidic residues" evidence="5">
    <location>
        <begin position="122"/>
        <end position="134"/>
    </location>
</feature>
<keyword evidence="8" id="KW-1185">Reference proteome</keyword>
<sequence length="274" mass="30305">MAEGERNSGVQGDLERELTCSICTDLLYQPLTLLDCLHTFCGACLKEWFAFQASAATSIHPYTCPSCRASVRSTQPNATVTTLLDIFLKANPGRGKSDEEKKADKDKYKPGDNVLPRLRRRGGPEDEGDRRLLEDVQQLSLREAGIPSGSSNNLAPPNDRRRHGRSREGSRESRRSREDRRSETSRHTSPARAVAPVRTIEHQASLRSLLSASDLGADEVDEDLVRHVLEELLAEGVDLNDIGTTQEEEITERIAEALSDSLNGSVRDENVEKG</sequence>
<keyword evidence="2 4" id="KW-0863">Zinc-finger</keyword>
<proteinExistence type="predicted"/>
<dbReference type="EMBL" id="JAPEVA010000089">
    <property type="protein sequence ID" value="KAJ4400443.1"/>
    <property type="molecule type" value="Genomic_DNA"/>
</dbReference>
<dbReference type="PANTHER" id="PTHR16079">
    <property type="entry name" value="UBIQUITIN LIGASE PROTEIN CHFR"/>
    <property type="match status" value="1"/>
</dbReference>
<dbReference type="PANTHER" id="PTHR16079:SF4">
    <property type="entry name" value="E3 UBIQUITIN-PROTEIN LIGASE CHFR"/>
    <property type="match status" value="1"/>
</dbReference>
<dbReference type="Gene3D" id="3.30.40.10">
    <property type="entry name" value="Zinc/RING finger domain, C3HC4 (zinc finger)"/>
    <property type="match status" value="1"/>
</dbReference>
<evidence type="ECO:0000313" key="8">
    <source>
        <dbReference type="Proteomes" id="UP001140510"/>
    </source>
</evidence>
<evidence type="ECO:0000256" key="5">
    <source>
        <dbReference type="SAM" id="MobiDB-lite"/>
    </source>
</evidence>
<feature type="compositionally biased region" description="Basic and acidic residues" evidence="5">
    <location>
        <begin position="95"/>
        <end position="110"/>
    </location>
</feature>
<dbReference type="InterPro" id="IPR001841">
    <property type="entry name" value="Znf_RING"/>
</dbReference>
<dbReference type="GO" id="GO:0006511">
    <property type="term" value="P:ubiquitin-dependent protein catabolic process"/>
    <property type="evidence" value="ECO:0007669"/>
    <property type="project" value="TreeGrafter"/>
</dbReference>
<dbReference type="InterPro" id="IPR017907">
    <property type="entry name" value="Znf_RING_CS"/>
</dbReference>
<evidence type="ECO:0000259" key="6">
    <source>
        <dbReference type="PROSITE" id="PS50089"/>
    </source>
</evidence>
<comment type="caution">
    <text evidence="7">The sequence shown here is derived from an EMBL/GenBank/DDBJ whole genome shotgun (WGS) entry which is preliminary data.</text>
</comment>
<dbReference type="Pfam" id="PF00097">
    <property type="entry name" value="zf-C3HC4"/>
    <property type="match status" value="1"/>
</dbReference>
<dbReference type="SUPFAM" id="SSF57850">
    <property type="entry name" value="RING/U-box"/>
    <property type="match status" value="1"/>
</dbReference>
<reference evidence="7" key="1">
    <citation type="submission" date="2022-10" db="EMBL/GenBank/DDBJ databases">
        <title>Tapping the CABI collections for fungal endophytes: first genome assemblies for Collariella, Neodidymelliopsis, Ascochyta clinopodiicola, Didymella pomorum, Didymosphaeria variabile, Neocosmospora piperis and Neocucurbitaria cava.</title>
        <authorList>
            <person name="Hill R."/>
        </authorList>
    </citation>
    <scope>NUCLEOTIDE SEQUENCE</scope>
    <source>
        <strain evidence="7">IMI 355091</strain>
    </source>
</reference>
<evidence type="ECO:0000256" key="1">
    <source>
        <dbReference type="ARBA" id="ARBA00022723"/>
    </source>
</evidence>
<feature type="domain" description="RING-type" evidence="6">
    <location>
        <begin position="20"/>
        <end position="68"/>
    </location>
</feature>
<dbReference type="PROSITE" id="PS50089">
    <property type="entry name" value="ZF_RING_2"/>
    <property type="match status" value="1"/>
</dbReference>
<dbReference type="GO" id="GO:0004842">
    <property type="term" value="F:ubiquitin-protein transferase activity"/>
    <property type="evidence" value="ECO:0007669"/>
    <property type="project" value="TreeGrafter"/>
</dbReference>
<feature type="compositionally biased region" description="Basic and acidic residues" evidence="5">
    <location>
        <begin position="166"/>
        <end position="186"/>
    </location>
</feature>
<evidence type="ECO:0000256" key="4">
    <source>
        <dbReference type="PROSITE-ProRule" id="PRU00175"/>
    </source>
</evidence>
<keyword evidence="1" id="KW-0479">Metal-binding</keyword>
<accession>A0A9W9D3R6</accession>
<gene>
    <name evidence="7" type="ORF">N0V91_008697</name>
</gene>
<keyword evidence="3" id="KW-0862">Zinc</keyword>
<dbReference type="GO" id="GO:0005634">
    <property type="term" value="C:nucleus"/>
    <property type="evidence" value="ECO:0007669"/>
    <property type="project" value="TreeGrafter"/>
</dbReference>
<dbReference type="OrthoDB" id="1305878at2759"/>
<evidence type="ECO:0000256" key="3">
    <source>
        <dbReference type="ARBA" id="ARBA00022833"/>
    </source>
</evidence>
<dbReference type="AlphaFoldDB" id="A0A9W9D3R6"/>
<protein>
    <recommendedName>
        <fullName evidence="6">RING-type domain-containing protein</fullName>
    </recommendedName>
</protein>
<dbReference type="Proteomes" id="UP001140510">
    <property type="component" value="Unassembled WGS sequence"/>
</dbReference>
<organism evidence="7 8">
    <name type="scientific">Didymella pomorum</name>
    <dbReference type="NCBI Taxonomy" id="749634"/>
    <lineage>
        <taxon>Eukaryota</taxon>
        <taxon>Fungi</taxon>
        <taxon>Dikarya</taxon>
        <taxon>Ascomycota</taxon>
        <taxon>Pezizomycotina</taxon>
        <taxon>Dothideomycetes</taxon>
        <taxon>Pleosporomycetidae</taxon>
        <taxon>Pleosporales</taxon>
        <taxon>Pleosporineae</taxon>
        <taxon>Didymellaceae</taxon>
        <taxon>Didymella</taxon>
    </lineage>
</organism>
<name>A0A9W9D3R6_9PLEO</name>
<evidence type="ECO:0000313" key="7">
    <source>
        <dbReference type="EMBL" id="KAJ4400443.1"/>
    </source>
</evidence>
<dbReference type="SMART" id="SM00184">
    <property type="entry name" value="RING"/>
    <property type="match status" value="1"/>
</dbReference>
<dbReference type="PROSITE" id="PS00518">
    <property type="entry name" value="ZF_RING_1"/>
    <property type="match status" value="1"/>
</dbReference>
<dbReference type="InterPro" id="IPR052256">
    <property type="entry name" value="E3_ubiquitin-ligase_CHFR"/>
</dbReference>
<dbReference type="GO" id="GO:0008270">
    <property type="term" value="F:zinc ion binding"/>
    <property type="evidence" value="ECO:0007669"/>
    <property type="project" value="UniProtKB-KW"/>
</dbReference>